<organism evidence="1 2">
    <name type="scientific">Paludisphaera borealis</name>
    <dbReference type="NCBI Taxonomy" id="1387353"/>
    <lineage>
        <taxon>Bacteria</taxon>
        <taxon>Pseudomonadati</taxon>
        <taxon>Planctomycetota</taxon>
        <taxon>Planctomycetia</taxon>
        <taxon>Isosphaerales</taxon>
        <taxon>Isosphaeraceae</taxon>
        <taxon>Paludisphaera</taxon>
    </lineage>
</organism>
<dbReference type="Pfam" id="PF19777">
    <property type="entry name" value="DUF6263"/>
    <property type="match status" value="1"/>
</dbReference>
<reference evidence="2" key="1">
    <citation type="submission" date="2016-12" db="EMBL/GenBank/DDBJ databases">
        <title>Comparative genomics of four Isosphaeraceae planctomycetes: a common pool of plasmids and glycoside hydrolase genes.</title>
        <authorList>
            <person name="Ivanova A."/>
        </authorList>
    </citation>
    <scope>NUCLEOTIDE SEQUENCE [LARGE SCALE GENOMIC DNA]</scope>
    <source>
        <strain evidence="2">PX4</strain>
    </source>
</reference>
<accession>A0A1U7CQN9</accession>
<name>A0A1U7CQN9_9BACT</name>
<dbReference type="RefSeq" id="WP_076346453.1">
    <property type="nucleotide sequence ID" value="NZ_CP019082.1"/>
</dbReference>
<evidence type="ECO:0000313" key="2">
    <source>
        <dbReference type="Proteomes" id="UP000186309"/>
    </source>
</evidence>
<sequence>MPSTTAKAPHHSRPARPAAFRRLNAGRLAVATLLLTVGLQGAATADAPLRWKFKTGETVRYSLVQKTETTMKLPDGRTGGSKVSQDSDIHWTVNNVSPEGVAEMTQTIDRVRVRMDSVPGQPPFEFDSASKDPAPEGPVAAQLVPVFRALAGLECTLMMDARGEIRDVRIADKVVESLQKSFQGGLGNLFTKESLKNMVGQSSLVLPEEAVAKGKSWKEQSKIPAAQLGTMVTDKTYTFEGPEAADASRVRIDLTSKTTLEPDANAQIEFAMKNQDGKGRFVFDAAKGRIISSHVDMTMTQSIKAQGQELEQTIVNKIEMKLAPEPSAAK</sequence>
<gene>
    <name evidence="1" type="ORF">BSF38_02753</name>
</gene>
<protein>
    <submittedName>
        <fullName evidence="1">Uncharacterized protein</fullName>
    </submittedName>
</protein>
<dbReference type="OrthoDB" id="269991at2"/>
<proteinExistence type="predicted"/>
<dbReference type="Proteomes" id="UP000186309">
    <property type="component" value="Chromosome"/>
</dbReference>
<dbReference type="KEGG" id="pbor:BSF38_02753"/>
<keyword evidence="2" id="KW-1185">Reference proteome</keyword>
<dbReference type="EMBL" id="CP019082">
    <property type="protein sequence ID" value="APW61241.1"/>
    <property type="molecule type" value="Genomic_DNA"/>
</dbReference>
<dbReference type="AlphaFoldDB" id="A0A1U7CQN9"/>
<dbReference type="InterPro" id="IPR046230">
    <property type="entry name" value="DUF6263"/>
</dbReference>
<evidence type="ECO:0000313" key="1">
    <source>
        <dbReference type="EMBL" id="APW61241.1"/>
    </source>
</evidence>